<feature type="domain" description="ParB-like N-terminal" evidence="1">
    <location>
        <begin position="41"/>
        <end position="131"/>
    </location>
</feature>
<dbReference type="STRING" id="633697.EubceDRAFT1_0058"/>
<dbReference type="Pfam" id="PF02195">
    <property type="entry name" value="ParB_N"/>
    <property type="match status" value="1"/>
</dbReference>
<accession>I5AQ53</accession>
<dbReference type="Proteomes" id="UP000005753">
    <property type="component" value="Chromosome"/>
</dbReference>
<dbReference type="GO" id="GO:0007059">
    <property type="term" value="P:chromosome segregation"/>
    <property type="evidence" value="ECO:0007669"/>
    <property type="project" value="TreeGrafter"/>
</dbReference>
<dbReference type="GO" id="GO:0005694">
    <property type="term" value="C:chromosome"/>
    <property type="evidence" value="ECO:0007669"/>
    <property type="project" value="TreeGrafter"/>
</dbReference>
<dbReference type="InterPro" id="IPR050336">
    <property type="entry name" value="Chromosome_partition/occlusion"/>
</dbReference>
<organism evidence="2 3">
    <name type="scientific">Eubacterium cellulosolvens (strain ATCC 43171 / JCM 9499 / 6)</name>
    <name type="common">Cillobacterium cellulosolvens</name>
    <dbReference type="NCBI Taxonomy" id="633697"/>
    <lineage>
        <taxon>Bacteria</taxon>
        <taxon>Bacillati</taxon>
        <taxon>Bacillota</taxon>
        <taxon>Clostridia</taxon>
        <taxon>Eubacteriales</taxon>
        <taxon>Eubacteriaceae</taxon>
        <taxon>Eubacterium</taxon>
    </lineage>
</organism>
<dbReference type="Gene3D" id="3.90.1530.10">
    <property type="entry name" value="Conserved hypothetical protein from pyrococcus furiosus pfu- 392566-001, ParB domain"/>
    <property type="match status" value="1"/>
</dbReference>
<gene>
    <name evidence="2" type="ORF">EubceDRAFT1_0058</name>
</gene>
<evidence type="ECO:0000259" key="1">
    <source>
        <dbReference type="SMART" id="SM00470"/>
    </source>
</evidence>
<dbReference type="PANTHER" id="PTHR33375:SF1">
    <property type="entry name" value="CHROMOSOME-PARTITIONING PROTEIN PARB-RELATED"/>
    <property type="match status" value="1"/>
</dbReference>
<reference evidence="2 3" key="1">
    <citation type="submission" date="2010-08" db="EMBL/GenBank/DDBJ databases">
        <authorList>
            <consortium name="US DOE Joint Genome Institute (JGI-PGF)"/>
            <person name="Lucas S."/>
            <person name="Copeland A."/>
            <person name="Lapidus A."/>
            <person name="Cheng J.-F."/>
            <person name="Bruce D."/>
            <person name="Goodwin L."/>
            <person name="Pitluck S."/>
            <person name="Land M.L."/>
            <person name="Hauser L."/>
            <person name="Chang Y.-J."/>
            <person name="Anderson I.J."/>
            <person name="Johnson E."/>
            <person name="Mulhopadhyay B."/>
            <person name="Kyrpides N."/>
            <person name="Woyke T.J."/>
        </authorList>
    </citation>
    <scope>NUCLEOTIDE SEQUENCE [LARGE SCALE GENOMIC DNA]</scope>
    <source>
        <strain evidence="2 3">6</strain>
    </source>
</reference>
<dbReference type="AlphaFoldDB" id="I5AQ53"/>
<dbReference type="SMART" id="SM00470">
    <property type="entry name" value="ParB"/>
    <property type="match status" value="1"/>
</dbReference>
<dbReference type="InterPro" id="IPR003115">
    <property type="entry name" value="ParB_N"/>
</dbReference>
<dbReference type="HOGENOM" id="CLU_859811_0_0_9"/>
<evidence type="ECO:0000313" key="3">
    <source>
        <dbReference type="Proteomes" id="UP000005753"/>
    </source>
</evidence>
<name>I5AQ53_EUBC6</name>
<dbReference type="PANTHER" id="PTHR33375">
    <property type="entry name" value="CHROMOSOME-PARTITIONING PROTEIN PARB-RELATED"/>
    <property type="match status" value="1"/>
</dbReference>
<sequence length="323" mass="37500">MPEIRKTKAAFQANKEMAMLKSSILKKKEETKSEIKNSGIKDLDITRIKSNKLNTDFDMDDVAEYAKEIKKVGLLEPLLVYEEHDGSFELVSGHQRLAAVRKLGWKTVPCRMIPYTEDPEKRFFQHFYANKKRKHNSRFWSVEIRNARQVMNSLKLTQTREEEYNQLSDMLGLSVPQIYKIEAVAKLVPELQKLEEENIIATSALSKAVMLSEVQQRRLAKDVRRILDENPEASITRDDFRELVQKIREGNTTDTSEKKTSATVRYTSYGIRLSREESKFVKRLESAKTNDEIADALQHISTLRDQLLEVEQNLRTKLSHEHT</sequence>
<dbReference type="InterPro" id="IPR036086">
    <property type="entry name" value="ParB/Sulfiredoxin_sf"/>
</dbReference>
<dbReference type="SUPFAM" id="SSF110849">
    <property type="entry name" value="ParB/Sulfiredoxin"/>
    <property type="match status" value="1"/>
</dbReference>
<keyword evidence="3" id="KW-1185">Reference proteome</keyword>
<dbReference type="EMBL" id="CM001487">
    <property type="protein sequence ID" value="EIM55926.1"/>
    <property type="molecule type" value="Genomic_DNA"/>
</dbReference>
<proteinExistence type="predicted"/>
<reference evidence="2 3" key="2">
    <citation type="submission" date="2012-02" db="EMBL/GenBank/DDBJ databases">
        <title>Improved High-Quality Draft sequence of Eubacterium cellulosolvens 6.</title>
        <authorList>
            <consortium name="US DOE Joint Genome Institute"/>
            <person name="Lucas S."/>
            <person name="Han J."/>
            <person name="Lapidus A."/>
            <person name="Cheng J.-F."/>
            <person name="Goodwin L."/>
            <person name="Pitluck S."/>
            <person name="Peters L."/>
            <person name="Mikhailova N."/>
            <person name="Gu W."/>
            <person name="Detter J.C."/>
            <person name="Han C."/>
            <person name="Tapia R."/>
            <person name="Land M."/>
            <person name="Hauser L."/>
            <person name="Kyrpides N."/>
            <person name="Ivanova N."/>
            <person name="Pagani I."/>
            <person name="Johnson E."/>
            <person name="Mukhopadhyay B."/>
            <person name="Anderson I."/>
            <person name="Woyke T."/>
        </authorList>
    </citation>
    <scope>NUCLEOTIDE SEQUENCE [LARGE SCALE GENOMIC DNA]</scope>
    <source>
        <strain evidence="2 3">6</strain>
    </source>
</reference>
<protein>
    <submittedName>
        <fullName evidence="2">Putative transcriptional regulator</fullName>
    </submittedName>
</protein>
<evidence type="ECO:0000313" key="2">
    <source>
        <dbReference type="EMBL" id="EIM55926.1"/>
    </source>
</evidence>
<dbReference type="OrthoDB" id="9773571at2"/>
<dbReference type="eggNOG" id="COG1475">
    <property type="taxonomic scope" value="Bacteria"/>
</dbReference>